<dbReference type="InterPro" id="IPR056789">
    <property type="entry name" value="LRR_R13L1-DRL21"/>
</dbReference>
<dbReference type="SUPFAM" id="SSF52058">
    <property type="entry name" value="L domain-like"/>
    <property type="match status" value="1"/>
</dbReference>
<evidence type="ECO:0000256" key="2">
    <source>
        <dbReference type="ARBA" id="ARBA00022821"/>
    </source>
</evidence>
<comment type="caution">
    <text evidence="5">The sequence shown here is derived from an EMBL/GenBank/DDBJ whole genome shotgun (WGS) entry which is preliminary data.</text>
</comment>
<dbReference type="Gene3D" id="3.40.50.300">
    <property type="entry name" value="P-loop containing nucleotide triphosphate hydrolases"/>
    <property type="match status" value="1"/>
</dbReference>
<feature type="domain" description="R13L1/DRL21-like LRR repeat region" evidence="4">
    <location>
        <begin position="534"/>
        <end position="640"/>
    </location>
</feature>
<dbReference type="AlphaFoldDB" id="A0A9Q1JXK3"/>
<evidence type="ECO:0000259" key="3">
    <source>
        <dbReference type="Pfam" id="PF00931"/>
    </source>
</evidence>
<dbReference type="InterPro" id="IPR027417">
    <property type="entry name" value="P-loop_NTPase"/>
</dbReference>
<sequence length="1059" mass="120258">MAEALASEFAQLLGEKLFTSALNEIHFAAGINSHVKSLADRKAMIEALLIDADAMQESSTPLLVLEKIDDLLDEKAITSQLKQLARFKDWVRWFFSFYMNPVVSLCRDVRQVRALSKELDSITNDHALLANYILSKLTKPKTREETGSHTITKEIIGRDTERENIITRLFDPSSTFFVVAIVGLGGMGKTTWHGMFTMMRGLNNTLTNRCGAKEMLENIIASTTREATRRDFGMDEVQCRLREQIEGKKYLLVLDDIWDDDKSLSIKWEELRKVLVCGGAGSKSGKNHGLHSDKLEDLGKEDSWLLFQRATSPRDAKLDQGLEEIGREILEGDWTGDFGKVPQVQVAGSKYKRMYFGSTEGYHELDERVRHTSFSGKLLSISGNLPHLLHKNEEKLQSLVICNLRQINSKVQLNVQSRFRCWRVFRIPDVGLGEVPQSLGKLIHLRYLDLLDNGFERLPDSIGRLVNLLSLDLFCCRNLKELPMDVSKLVKLRHLNLDKCSNLMHMPFRLGNLANLQTSPLFVVGEKGARVIWEETYARAATLNGEEKLVSLSTDLHYKQPKEKSKIVLESLQPHPNLRHLHIERYNGEGPPSWMMSWGQLAHNSLPNLVEIALYGFENCRYLCSFGRLPRLKFLKLGHMKQLEYVENKSTTSSNRIPNPSNVLVTASATNPLFPSLETLNLWRMPQLNGWRKIMGTSSPSSSSSEEESLVLQRSCYYSAFPRLKELVFYEVGLDFVPEEFRDLSALESLSLDSCYHLMAVLEWIDTLTSLKQLSIVECSKLKSLPKQMANLSNLEKLKIEACPILEEKCKKPTELKEIGKQIAEICSGVPLVIQTMVGTLRKKPMVGDWLNFGDKEFLTFTRQENDINYDQLDPQLKLCLPCCSLFHKYGEKDDFGCIESFRRHDFIHDLAPPISGLNYRMLDPHKFQQRVDHVSFSEKVVLERGLPPFLLEDKEKCGHSSRFGSIAVKLAFFKVVSEAVLEELCGISSLKSLTIRECEKLKEIPEWIDSFTSLKELYVYWCPELTSLLSRGAASLTQRGQKSPIASTSGEKCQEPAG</sequence>
<dbReference type="GO" id="GO:0043531">
    <property type="term" value="F:ADP binding"/>
    <property type="evidence" value="ECO:0007669"/>
    <property type="project" value="InterPro"/>
</dbReference>
<dbReference type="EMBL" id="JAKOGI010000578">
    <property type="protein sequence ID" value="KAJ8432862.1"/>
    <property type="molecule type" value="Genomic_DNA"/>
</dbReference>
<evidence type="ECO:0000313" key="5">
    <source>
        <dbReference type="EMBL" id="KAJ8432862.1"/>
    </source>
</evidence>
<dbReference type="InterPro" id="IPR002182">
    <property type="entry name" value="NB-ARC"/>
</dbReference>
<keyword evidence="1" id="KW-0433">Leucine-rich repeat</keyword>
<name>A0A9Q1JXK3_9CARY</name>
<dbReference type="PRINTS" id="PR00364">
    <property type="entry name" value="DISEASERSIST"/>
</dbReference>
<dbReference type="Gene3D" id="3.80.10.10">
    <property type="entry name" value="Ribonuclease Inhibitor"/>
    <property type="match status" value="3"/>
</dbReference>
<dbReference type="Pfam" id="PF25019">
    <property type="entry name" value="LRR_R13L1-DRL21"/>
    <property type="match status" value="1"/>
</dbReference>
<keyword evidence="6" id="KW-1185">Reference proteome</keyword>
<proteinExistence type="predicted"/>
<dbReference type="SUPFAM" id="SSF52540">
    <property type="entry name" value="P-loop containing nucleoside triphosphate hydrolases"/>
    <property type="match status" value="2"/>
</dbReference>
<accession>A0A9Q1JXK3</accession>
<dbReference type="Proteomes" id="UP001153076">
    <property type="component" value="Unassembled WGS sequence"/>
</dbReference>
<protein>
    <recommendedName>
        <fullName evidence="7">NB-ARC domain-containing protein</fullName>
    </recommendedName>
</protein>
<organism evidence="5 6">
    <name type="scientific">Carnegiea gigantea</name>
    <dbReference type="NCBI Taxonomy" id="171969"/>
    <lineage>
        <taxon>Eukaryota</taxon>
        <taxon>Viridiplantae</taxon>
        <taxon>Streptophyta</taxon>
        <taxon>Embryophyta</taxon>
        <taxon>Tracheophyta</taxon>
        <taxon>Spermatophyta</taxon>
        <taxon>Magnoliopsida</taxon>
        <taxon>eudicotyledons</taxon>
        <taxon>Gunneridae</taxon>
        <taxon>Pentapetalae</taxon>
        <taxon>Caryophyllales</taxon>
        <taxon>Cactineae</taxon>
        <taxon>Cactaceae</taxon>
        <taxon>Cactoideae</taxon>
        <taxon>Echinocereeae</taxon>
        <taxon>Carnegiea</taxon>
    </lineage>
</organism>
<dbReference type="PANTHER" id="PTHR36766:SF40">
    <property type="entry name" value="DISEASE RESISTANCE PROTEIN RGA3"/>
    <property type="match status" value="1"/>
</dbReference>
<dbReference type="OrthoDB" id="5279713at2759"/>
<evidence type="ECO:0000256" key="1">
    <source>
        <dbReference type="ARBA" id="ARBA00022614"/>
    </source>
</evidence>
<keyword evidence="2" id="KW-0611">Plant defense</keyword>
<gene>
    <name evidence="5" type="ORF">Cgig2_033867</name>
</gene>
<evidence type="ECO:0000313" key="6">
    <source>
        <dbReference type="Proteomes" id="UP001153076"/>
    </source>
</evidence>
<dbReference type="Pfam" id="PF00931">
    <property type="entry name" value="NB-ARC"/>
    <property type="match status" value="1"/>
</dbReference>
<dbReference type="InterPro" id="IPR032675">
    <property type="entry name" value="LRR_dom_sf"/>
</dbReference>
<evidence type="ECO:0008006" key="7">
    <source>
        <dbReference type="Google" id="ProtNLM"/>
    </source>
</evidence>
<dbReference type="PANTHER" id="PTHR36766">
    <property type="entry name" value="PLANT BROAD-SPECTRUM MILDEW RESISTANCE PROTEIN RPW8"/>
    <property type="match status" value="1"/>
</dbReference>
<evidence type="ECO:0000259" key="4">
    <source>
        <dbReference type="Pfam" id="PF25019"/>
    </source>
</evidence>
<feature type="domain" description="NB-ARC" evidence="3">
    <location>
        <begin position="160"/>
        <end position="314"/>
    </location>
</feature>
<dbReference type="GO" id="GO:0006952">
    <property type="term" value="P:defense response"/>
    <property type="evidence" value="ECO:0007669"/>
    <property type="project" value="UniProtKB-KW"/>
</dbReference>
<reference evidence="5" key="1">
    <citation type="submission" date="2022-04" db="EMBL/GenBank/DDBJ databases">
        <title>Carnegiea gigantea Genome sequencing and assembly v2.</title>
        <authorList>
            <person name="Copetti D."/>
            <person name="Sanderson M.J."/>
            <person name="Burquez A."/>
            <person name="Wojciechowski M.F."/>
        </authorList>
    </citation>
    <scope>NUCLEOTIDE SEQUENCE</scope>
    <source>
        <strain evidence="5">SGP5-SGP5p</strain>
        <tissue evidence="5">Aerial part</tissue>
    </source>
</reference>